<evidence type="ECO:0000256" key="1">
    <source>
        <dbReference type="ARBA" id="ARBA00023015"/>
    </source>
</evidence>
<dbReference type="InterPro" id="IPR050807">
    <property type="entry name" value="TransReg_Diox_bact_type"/>
</dbReference>
<dbReference type="Gene3D" id="2.60.120.10">
    <property type="entry name" value="Jelly Rolls"/>
    <property type="match status" value="1"/>
</dbReference>
<dbReference type="GO" id="GO:0003677">
    <property type="term" value="F:DNA binding"/>
    <property type="evidence" value="ECO:0007669"/>
    <property type="project" value="UniProtKB-KW"/>
</dbReference>
<dbReference type="CDD" id="cd02209">
    <property type="entry name" value="cupin_XRE_C"/>
    <property type="match status" value="1"/>
</dbReference>
<dbReference type="SUPFAM" id="SSF47413">
    <property type="entry name" value="lambda repressor-like DNA-binding domains"/>
    <property type="match status" value="1"/>
</dbReference>
<comment type="caution">
    <text evidence="5">The sequence shown here is derived from an EMBL/GenBank/DDBJ whole genome shotgun (WGS) entry which is preliminary data.</text>
</comment>
<dbReference type="InterPro" id="IPR011051">
    <property type="entry name" value="RmlC_Cupin_sf"/>
</dbReference>
<keyword evidence="1" id="KW-0805">Transcription regulation</keyword>
<evidence type="ECO:0000313" key="5">
    <source>
        <dbReference type="EMBL" id="RJF87342.1"/>
    </source>
</evidence>
<dbReference type="InterPro" id="IPR013096">
    <property type="entry name" value="Cupin_2"/>
</dbReference>
<dbReference type="SUPFAM" id="SSF51182">
    <property type="entry name" value="RmlC-like cupins"/>
    <property type="match status" value="1"/>
</dbReference>
<evidence type="ECO:0000259" key="4">
    <source>
        <dbReference type="PROSITE" id="PS50943"/>
    </source>
</evidence>
<feature type="domain" description="HTH cro/C1-type" evidence="4">
    <location>
        <begin position="15"/>
        <end position="69"/>
    </location>
</feature>
<evidence type="ECO:0000313" key="6">
    <source>
        <dbReference type="Proteomes" id="UP000284605"/>
    </source>
</evidence>
<dbReference type="InterPro" id="IPR001387">
    <property type="entry name" value="Cro/C1-type_HTH"/>
</dbReference>
<gene>
    <name evidence="5" type="ORF">D3874_10150</name>
</gene>
<sequence length="180" mass="19309">MDRQPPVLLHLASNLKRLRQAAGISQEVLATRSGVSRRMLVAIEAGDSNVSLQTLDKIAAVLGVLLPDLIVAPATVGQPTLAWRGEKPGSEAHLLETAPATRLAEMWAWSLAPGEHYQSGPDPAGWHEMVAVIAGTLTIEFDHGPVTLAAGKSTAYRSDRAFAFVNKGTEPVRFIRNVVM</sequence>
<dbReference type="GO" id="GO:0005829">
    <property type="term" value="C:cytosol"/>
    <property type="evidence" value="ECO:0007669"/>
    <property type="project" value="TreeGrafter"/>
</dbReference>
<dbReference type="InterPro" id="IPR010982">
    <property type="entry name" value="Lambda_DNA-bd_dom_sf"/>
</dbReference>
<reference evidence="5 6" key="1">
    <citation type="submission" date="2018-09" db="EMBL/GenBank/DDBJ databases">
        <authorList>
            <person name="Zhu H."/>
        </authorList>
    </citation>
    <scope>NUCLEOTIDE SEQUENCE [LARGE SCALE GENOMIC DNA]</scope>
    <source>
        <strain evidence="5 6">K1W22B-8</strain>
    </source>
</reference>
<evidence type="ECO:0000256" key="2">
    <source>
        <dbReference type="ARBA" id="ARBA00023125"/>
    </source>
</evidence>
<keyword evidence="3" id="KW-0804">Transcription</keyword>
<dbReference type="Pfam" id="PF01381">
    <property type="entry name" value="HTH_3"/>
    <property type="match status" value="1"/>
</dbReference>
<dbReference type="OrthoDB" id="9810578at2"/>
<dbReference type="RefSeq" id="WP_119777984.1">
    <property type="nucleotide sequence ID" value="NZ_QYUK01000011.1"/>
</dbReference>
<protein>
    <submittedName>
        <fullName evidence="5">XRE family transcriptional regulator</fullName>
    </submittedName>
</protein>
<organism evidence="5 6">
    <name type="scientific">Oleomonas cavernae</name>
    <dbReference type="NCBI Taxonomy" id="2320859"/>
    <lineage>
        <taxon>Bacteria</taxon>
        <taxon>Pseudomonadati</taxon>
        <taxon>Pseudomonadota</taxon>
        <taxon>Alphaproteobacteria</taxon>
        <taxon>Acetobacterales</taxon>
        <taxon>Acetobacteraceae</taxon>
        <taxon>Oleomonas</taxon>
    </lineage>
</organism>
<dbReference type="EMBL" id="QYUK01000011">
    <property type="protein sequence ID" value="RJF87342.1"/>
    <property type="molecule type" value="Genomic_DNA"/>
</dbReference>
<keyword evidence="2" id="KW-0238">DNA-binding</keyword>
<dbReference type="Pfam" id="PF07883">
    <property type="entry name" value="Cupin_2"/>
    <property type="match status" value="1"/>
</dbReference>
<name>A0A418WBE0_9PROT</name>
<proteinExistence type="predicted"/>
<keyword evidence="6" id="KW-1185">Reference proteome</keyword>
<dbReference type="InterPro" id="IPR014710">
    <property type="entry name" value="RmlC-like_jellyroll"/>
</dbReference>
<evidence type="ECO:0000256" key="3">
    <source>
        <dbReference type="ARBA" id="ARBA00023163"/>
    </source>
</evidence>
<dbReference type="PANTHER" id="PTHR46797:SF23">
    <property type="entry name" value="HTH-TYPE TRANSCRIPTIONAL REGULATOR SUTR"/>
    <property type="match status" value="1"/>
</dbReference>
<dbReference type="PROSITE" id="PS50943">
    <property type="entry name" value="HTH_CROC1"/>
    <property type="match status" value="1"/>
</dbReference>
<dbReference type="GO" id="GO:0003700">
    <property type="term" value="F:DNA-binding transcription factor activity"/>
    <property type="evidence" value="ECO:0007669"/>
    <property type="project" value="TreeGrafter"/>
</dbReference>
<dbReference type="SMART" id="SM00530">
    <property type="entry name" value="HTH_XRE"/>
    <property type="match status" value="1"/>
</dbReference>
<accession>A0A418WBE0</accession>
<dbReference type="Proteomes" id="UP000284605">
    <property type="component" value="Unassembled WGS sequence"/>
</dbReference>
<dbReference type="Gene3D" id="1.10.260.40">
    <property type="entry name" value="lambda repressor-like DNA-binding domains"/>
    <property type="match status" value="1"/>
</dbReference>
<dbReference type="CDD" id="cd00093">
    <property type="entry name" value="HTH_XRE"/>
    <property type="match status" value="1"/>
</dbReference>
<dbReference type="AlphaFoldDB" id="A0A418WBE0"/>
<dbReference type="PANTHER" id="PTHR46797">
    <property type="entry name" value="HTH-TYPE TRANSCRIPTIONAL REGULATOR"/>
    <property type="match status" value="1"/>
</dbReference>